<keyword evidence="6 8" id="KW-0472">Membrane</keyword>
<name>A0ABS5B2I3_9STRE</name>
<evidence type="ECO:0000256" key="7">
    <source>
        <dbReference type="ARBA" id="ARBA00023306"/>
    </source>
</evidence>
<feature type="compositionally biased region" description="Polar residues" evidence="9">
    <location>
        <begin position="379"/>
        <end position="393"/>
    </location>
</feature>
<dbReference type="PANTHER" id="PTHR37820:SF1">
    <property type="entry name" value="CELL DIVISION PROTEIN FTSQ"/>
    <property type="match status" value="1"/>
</dbReference>
<dbReference type="InterPro" id="IPR013685">
    <property type="entry name" value="POTRA_FtsQ_type"/>
</dbReference>
<evidence type="ECO:0000256" key="6">
    <source>
        <dbReference type="ARBA" id="ARBA00023136"/>
    </source>
</evidence>
<evidence type="ECO:0000256" key="1">
    <source>
        <dbReference type="ARBA" id="ARBA00004370"/>
    </source>
</evidence>
<dbReference type="HAMAP" id="MF_00912">
    <property type="entry name" value="DivIB"/>
    <property type="match status" value="1"/>
</dbReference>
<keyword evidence="3 8" id="KW-0132">Cell division</keyword>
<dbReference type="InterPro" id="IPR034746">
    <property type="entry name" value="POTRA"/>
</dbReference>
<evidence type="ECO:0000313" key="11">
    <source>
        <dbReference type="EMBL" id="MBP2622721.1"/>
    </source>
</evidence>
<evidence type="ECO:0000256" key="5">
    <source>
        <dbReference type="ARBA" id="ARBA00022989"/>
    </source>
</evidence>
<evidence type="ECO:0000256" key="4">
    <source>
        <dbReference type="ARBA" id="ARBA00022692"/>
    </source>
</evidence>
<evidence type="ECO:0000259" key="10">
    <source>
        <dbReference type="PROSITE" id="PS51779"/>
    </source>
</evidence>
<proteinExistence type="inferred from homology"/>
<dbReference type="RefSeq" id="WP_209626855.1">
    <property type="nucleotide sequence ID" value="NZ_PRDG01000001.1"/>
</dbReference>
<dbReference type="InterPro" id="IPR050487">
    <property type="entry name" value="FtsQ_DivIB"/>
</dbReference>
<accession>A0ABS5B2I3</accession>
<dbReference type="GO" id="GO:0051301">
    <property type="term" value="P:cell division"/>
    <property type="evidence" value="ECO:0007669"/>
    <property type="project" value="UniProtKB-KW"/>
</dbReference>
<keyword evidence="4 8" id="KW-0812">Transmembrane</keyword>
<comment type="caution">
    <text evidence="11">The sequence shown here is derived from an EMBL/GenBank/DDBJ whole genome shotgun (WGS) entry which is preliminary data.</text>
</comment>
<keyword evidence="2 8" id="KW-1003">Cell membrane</keyword>
<feature type="compositionally biased region" description="Basic and acidic residues" evidence="9">
    <location>
        <begin position="42"/>
        <end position="51"/>
    </location>
</feature>
<feature type="region of interest" description="Disordered" evidence="9">
    <location>
        <begin position="351"/>
        <end position="393"/>
    </location>
</feature>
<sequence length="393" mass="45257">MTRKDKDEKQENQEELSEWQKRNKEYLEKKAQEQAEAEEKIEEERRAHFPQEFEEEEEEVQDQEVELEAEADSDSQEEPEEELELEDDQEVQLEEELEELDPKEAKKLAKAQLKAEKKAAIPPLSRRHIFRASPVLFLSVCLVLGAIYCLTPLSKARQLEVVGNKEVAKEAIIKASLIDERDYTLTTWLNRPAYARNIKESNPWIKAVELDYRFPSRFTIKVTEYDIFAYETSSGNIYPILSNGQLIKQNVAEDKLPEKYISLSFSDPKMIKKFVEESGQLASSIKNDLAKVTLTPTAATKDLLTLEFYSGHKVLVPLSELGKKLPYYEKIKSQLTLGFVLDMEAGIFSRPDIVEEPKTENQEKSEEEKQAEEQGNQETNSDVNPENNSENNE</sequence>
<comment type="subcellular location">
    <subcellularLocation>
        <location evidence="8">Cell membrane</location>
        <topology evidence="8">Single-pass type II membrane protein</topology>
    </subcellularLocation>
    <subcellularLocation>
        <location evidence="1">Membrane</location>
    </subcellularLocation>
    <text evidence="8">Localizes to the division septum.</text>
</comment>
<evidence type="ECO:0000256" key="2">
    <source>
        <dbReference type="ARBA" id="ARBA00022475"/>
    </source>
</evidence>
<organism evidence="11 12">
    <name type="scientific">Streptococcus oricebi</name>
    <dbReference type="NCBI Taxonomy" id="1547447"/>
    <lineage>
        <taxon>Bacteria</taxon>
        <taxon>Bacillati</taxon>
        <taxon>Bacillota</taxon>
        <taxon>Bacilli</taxon>
        <taxon>Lactobacillales</taxon>
        <taxon>Streptococcaceae</taxon>
        <taxon>Streptococcus</taxon>
    </lineage>
</organism>
<dbReference type="InterPro" id="IPR026580">
    <property type="entry name" value="DivIB"/>
</dbReference>
<evidence type="ECO:0000313" key="12">
    <source>
        <dbReference type="Proteomes" id="UP001519296"/>
    </source>
</evidence>
<evidence type="ECO:0000256" key="9">
    <source>
        <dbReference type="SAM" id="MobiDB-lite"/>
    </source>
</evidence>
<keyword evidence="5 8" id="KW-1133">Transmembrane helix</keyword>
<keyword evidence="7 8" id="KW-0131">Cell cycle</keyword>
<dbReference type="PROSITE" id="PS51779">
    <property type="entry name" value="POTRA"/>
    <property type="match status" value="1"/>
</dbReference>
<keyword evidence="12" id="KW-1185">Reference proteome</keyword>
<dbReference type="EMBL" id="PRDG01000001">
    <property type="protein sequence ID" value="MBP2622721.1"/>
    <property type="molecule type" value="Genomic_DNA"/>
</dbReference>
<comment type="similarity">
    <text evidence="8">Belongs to the FtsQ/DivIB family. DivIB subfamily.</text>
</comment>
<feature type="domain" description="POTRA" evidence="10">
    <location>
        <begin position="154"/>
        <end position="225"/>
    </location>
</feature>
<dbReference type="Pfam" id="PF08478">
    <property type="entry name" value="POTRA_1"/>
    <property type="match status" value="1"/>
</dbReference>
<feature type="compositionally biased region" description="Basic and acidic residues" evidence="9">
    <location>
        <begin position="352"/>
        <end position="372"/>
    </location>
</feature>
<feature type="compositionally biased region" description="Acidic residues" evidence="9">
    <location>
        <begin position="52"/>
        <end position="90"/>
    </location>
</feature>
<dbReference type="Proteomes" id="UP001519296">
    <property type="component" value="Unassembled WGS sequence"/>
</dbReference>
<dbReference type="Gene3D" id="3.40.50.10960">
    <property type="match status" value="1"/>
</dbReference>
<feature type="region of interest" description="Disordered" evidence="9">
    <location>
        <begin position="1"/>
        <end position="20"/>
    </location>
</feature>
<reference evidence="11 12" key="1">
    <citation type="submission" date="2018-02" db="EMBL/GenBank/DDBJ databases">
        <title>Draft genome sequence of Streptococcus oricebi CCUG 70868T type strain.</title>
        <authorList>
            <person name="Mendez V."/>
            <person name="Salva-Serra F."/>
            <person name="Jaen-Luchoro D."/>
            <person name="Gonzales-Siles L."/>
            <person name="Karlsson R."/>
            <person name="Engstrom-Jakobsson H."/>
            <person name="Busquets A."/>
            <person name="Gomila M."/>
            <person name="Pineiro-Iglesias B."/>
            <person name="Bennasar-Figueras A."/>
            <person name="Seeger M."/>
            <person name="Moore E."/>
        </authorList>
    </citation>
    <scope>NUCLEOTIDE SEQUENCE [LARGE SCALE GENOMIC DNA]</scope>
    <source>
        <strain evidence="11 12">CCUG 70868</strain>
    </source>
</reference>
<dbReference type="PANTHER" id="PTHR37820">
    <property type="entry name" value="CELL DIVISION PROTEIN DIVIB"/>
    <property type="match status" value="1"/>
</dbReference>
<evidence type="ECO:0000256" key="8">
    <source>
        <dbReference type="HAMAP-Rule" id="MF_00912"/>
    </source>
</evidence>
<protein>
    <recommendedName>
        <fullName evidence="8">Cell division protein DivIB</fullName>
    </recommendedName>
</protein>
<gene>
    <name evidence="8" type="primary">divIB</name>
    <name evidence="11" type="ORF">C4K46_02070</name>
</gene>
<feature type="region of interest" description="Disordered" evidence="9">
    <location>
        <begin position="27"/>
        <end position="90"/>
    </location>
</feature>
<comment type="function">
    <text evidence="8">Cell division protein that may be involved in stabilizing or promoting the assembly of the division complex.</text>
</comment>
<feature type="transmembrane region" description="Helical" evidence="8">
    <location>
        <begin position="135"/>
        <end position="153"/>
    </location>
</feature>
<evidence type="ECO:0000256" key="3">
    <source>
        <dbReference type="ARBA" id="ARBA00022618"/>
    </source>
</evidence>